<protein>
    <submittedName>
        <fullName evidence="1">Uncharacterized protein</fullName>
    </submittedName>
</protein>
<evidence type="ECO:0000313" key="1">
    <source>
        <dbReference type="EMBL" id="GMI03592.1"/>
    </source>
</evidence>
<organism evidence="1 2">
    <name type="scientific">Triparma retinervis</name>
    <dbReference type="NCBI Taxonomy" id="2557542"/>
    <lineage>
        <taxon>Eukaryota</taxon>
        <taxon>Sar</taxon>
        <taxon>Stramenopiles</taxon>
        <taxon>Ochrophyta</taxon>
        <taxon>Bolidophyceae</taxon>
        <taxon>Parmales</taxon>
        <taxon>Triparmaceae</taxon>
        <taxon>Triparma</taxon>
    </lineage>
</organism>
<dbReference type="EMBL" id="BRXZ01000039">
    <property type="protein sequence ID" value="GMI03592.1"/>
    <property type="molecule type" value="Genomic_DNA"/>
</dbReference>
<reference evidence="1" key="1">
    <citation type="submission" date="2022-07" db="EMBL/GenBank/DDBJ databases">
        <title>Genome analysis of Parmales, a sister group of diatoms, reveals the evolutionary specialization of diatoms from phago-mixotrophs to photoautotrophs.</title>
        <authorList>
            <person name="Ban H."/>
            <person name="Sato S."/>
            <person name="Yoshikawa S."/>
            <person name="Kazumasa Y."/>
            <person name="Nakamura Y."/>
            <person name="Ichinomiya M."/>
            <person name="Saitoh K."/>
            <person name="Sato N."/>
            <person name="Blanc-Mathieu R."/>
            <person name="Endo H."/>
            <person name="Kuwata A."/>
            <person name="Ogata H."/>
        </authorList>
    </citation>
    <scope>NUCLEOTIDE SEQUENCE</scope>
</reference>
<sequence>MMGVANWEKVKIAFEVEKLGDCKVDLSLIIDRTISWRGELNGSGWISYFNVKNPRGGEKIDHLGFLSRWIRCRDTLYFPKTIRENQWADKLHPLASCLACGEGDMECDIKMHNGEEGWDADKRKRELKGEIRRCLGGGDVDDDEDDWGYERFLNNYSATFTLTCTSCPFVCSRVYARCRKCKPVAKEGKKGPVWSREFCKEEECEKSVCCTAHADICDWTCRGFPDEENSKLDPDSDSESESGTRWKGCKEGGTYCRSCMMYNATDFAWNINTGKVWQGTANYTKSGMVAADEEAFVVCHKCVAEDGRFECGSDEEGFEDDY</sequence>
<comment type="caution">
    <text evidence="1">The sequence shown here is derived from an EMBL/GenBank/DDBJ whole genome shotgun (WGS) entry which is preliminary data.</text>
</comment>
<name>A0A9W7CBN9_9STRA</name>
<evidence type="ECO:0000313" key="2">
    <source>
        <dbReference type="Proteomes" id="UP001165082"/>
    </source>
</evidence>
<gene>
    <name evidence="1" type="ORF">TrRE_jg8622</name>
</gene>
<proteinExistence type="predicted"/>
<accession>A0A9W7CBN9</accession>
<dbReference type="Proteomes" id="UP001165082">
    <property type="component" value="Unassembled WGS sequence"/>
</dbReference>
<keyword evidence="2" id="KW-1185">Reference proteome</keyword>
<dbReference type="AlphaFoldDB" id="A0A9W7CBN9"/>
<dbReference type="OrthoDB" id="10289545at2759"/>